<evidence type="ECO:0000256" key="2">
    <source>
        <dbReference type="ARBA" id="ARBA00004496"/>
    </source>
</evidence>
<dbReference type="Proteomes" id="UP000001307">
    <property type="component" value="Unassembled WGS sequence"/>
</dbReference>
<dbReference type="GO" id="GO:0005737">
    <property type="term" value="C:cytoplasm"/>
    <property type="evidence" value="ECO:0007669"/>
    <property type="project" value="UniProtKB-SubCell"/>
</dbReference>
<keyword evidence="6 10" id="KW-0808">Transferase</keyword>
<proteinExistence type="inferred from homology"/>
<keyword evidence="12" id="KW-1185">Reference proteome</keyword>
<dbReference type="SUPFAM" id="SSF53335">
    <property type="entry name" value="S-adenosyl-L-methionine-dependent methyltransferases"/>
    <property type="match status" value="1"/>
</dbReference>
<evidence type="ECO:0000256" key="9">
    <source>
        <dbReference type="ARBA" id="ARBA00047957"/>
    </source>
</evidence>
<comment type="catalytic activity">
    <reaction evidence="9 10">
        <text>uridine(44) in tRNA(Ser) + S-adenosyl-L-methionine = 2'-O-methyluridine(44) in tRNA(Ser) + S-adenosyl-L-homocysteine + H(+)</text>
        <dbReference type="Rhea" id="RHEA:43100"/>
        <dbReference type="Rhea" id="RHEA-COMP:10339"/>
        <dbReference type="Rhea" id="RHEA-COMP:10340"/>
        <dbReference type="ChEBI" id="CHEBI:15378"/>
        <dbReference type="ChEBI" id="CHEBI:57856"/>
        <dbReference type="ChEBI" id="CHEBI:59789"/>
        <dbReference type="ChEBI" id="CHEBI:65315"/>
        <dbReference type="ChEBI" id="CHEBI:74478"/>
        <dbReference type="EC" id="2.1.1.211"/>
    </reaction>
</comment>
<sequence length="618" mass="71451">MRVKLQIRLEGEIKLEWEALSEEDPHPAQKKAWLESVLIPKLNSIVKNGLSENTASAQGFPETLSLVEKPRYQEIYNKMKSKYGLDLVKDWPEVTDPQKFVFEDIAIAAYLLALWEKLGVKDAKFVDLGCGNGLLVHLLNLEGHSGYGIDIRKRAIWSLFPSSKLVERPVLPEESFPDSNWILGNHTDELTPWVPIIAARSNADFWLLPCCMFDLFGKWNNCGQSKSQYLNYLAFVRSICELGDGTSQWDAMRIPSTKRICFVGQKSSFTPRLESFIEEKRNKTNKGFVPRDISEELRLKNCQNLDKSKRDEFIARIVKILEASVEESLSISSLVDYFSGEEKALLKSECGGFQTLIKNNRQLFHVQYTSYLIRSFRVSFTRPTRYSREITALFKFIDPGNNSIGNRKKAKSKEMSEKKISLKNHSLEKCIQKIKEVQEGELQIAEKNSEEEYEYEIISSNAVEVSHHEMFAMVKDDTKKFKIETMSSLIDYDLFLDENSPNILEIDLWRPSPVPMPGSEIMQSKLKFRGFCCFLARLELEMDFRYIELEKIALKYIEDQRKKKGNYSYDMNVYLKELVLREYEKSCLLCISWKGNISRLNALLGFQKEKANEIIDLC</sequence>
<dbReference type="EC" id="2.1.1.211" evidence="10"/>
<dbReference type="PANTHER" id="PTHR21210:SF0">
    <property type="entry name" value="TRNA (URACIL-O(2)-)-METHYLTRANSFERASE-RELATED"/>
    <property type="match status" value="1"/>
</dbReference>
<evidence type="ECO:0000256" key="6">
    <source>
        <dbReference type="ARBA" id="ARBA00022679"/>
    </source>
</evidence>
<evidence type="ECO:0000256" key="7">
    <source>
        <dbReference type="ARBA" id="ARBA00022691"/>
    </source>
</evidence>
<dbReference type="AlphaFoldDB" id="E4X5B1"/>
<evidence type="ECO:0000256" key="1">
    <source>
        <dbReference type="ARBA" id="ARBA00002778"/>
    </source>
</evidence>
<dbReference type="OrthoDB" id="10047021at2759"/>
<name>E4X5B1_OIKDI</name>
<comment type="similarity">
    <text evidence="3 10">Belongs to the TRM44 family.</text>
</comment>
<evidence type="ECO:0000313" key="12">
    <source>
        <dbReference type="Proteomes" id="UP000001307"/>
    </source>
</evidence>
<keyword evidence="8 10" id="KW-0819">tRNA processing</keyword>
<accession>E4X5B1</accession>
<evidence type="ECO:0000256" key="4">
    <source>
        <dbReference type="ARBA" id="ARBA00022490"/>
    </source>
</evidence>
<dbReference type="InterPro" id="IPR029063">
    <property type="entry name" value="SAM-dependent_MTases_sf"/>
</dbReference>
<reference evidence="11" key="1">
    <citation type="journal article" date="2010" name="Science">
        <title>Plasticity of animal genome architecture unmasked by rapid evolution of a pelagic tunicate.</title>
        <authorList>
            <person name="Denoeud F."/>
            <person name="Henriet S."/>
            <person name="Mungpakdee S."/>
            <person name="Aury J.M."/>
            <person name="Da Silva C."/>
            <person name="Brinkmann H."/>
            <person name="Mikhaleva J."/>
            <person name="Olsen L.C."/>
            <person name="Jubin C."/>
            <person name="Canestro C."/>
            <person name="Bouquet J.M."/>
            <person name="Danks G."/>
            <person name="Poulain J."/>
            <person name="Campsteijn C."/>
            <person name="Adamski M."/>
            <person name="Cross I."/>
            <person name="Yadetie F."/>
            <person name="Muffato M."/>
            <person name="Louis A."/>
            <person name="Butcher S."/>
            <person name="Tsagkogeorga G."/>
            <person name="Konrad A."/>
            <person name="Singh S."/>
            <person name="Jensen M.F."/>
            <person name="Cong E.H."/>
            <person name="Eikeseth-Otteraa H."/>
            <person name="Noel B."/>
            <person name="Anthouard V."/>
            <person name="Porcel B.M."/>
            <person name="Kachouri-Lafond R."/>
            <person name="Nishino A."/>
            <person name="Ugolini M."/>
            <person name="Chourrout P."/>
            <person name="Nishida H."/>
            <person name="Aasland R."/>
            <person name="Huzurbazar S."/>
            <person name="Westhof E."/>
            <person name="Delsuc F."/>
            <person name="Lehrach H."/>
            <person name="Reinhardt R."/>
            <person name="Weissenbach J."/>
            <person name="Roy S.W."/>
            <person name="Artiguenave F."/>
            <person name="Postlethwait J.H."/>
            <person name="Manak J.R."/>
            <person name="Thompson E.M."/>
            <person name="Jaillon O."/>
            <person name="Du Pasquier L."/>
            <person name="Boudinot P."/>
            <person name="Liberles D.A."/>
            <person name="Volff J.N."/>
            <person name="Philippe H."/>
            <person name="Lenhard B."/>
            <person name="Roest Crollius H."/>
            <person name="Wincker P."/>
            <person name="Chourrout D."/>
        </authorList>
    </citation>
    <scope>NUCLEOTIDE SEQUENCE [LARGE SCALE GENOMIC DNA]</scope>
</reference>
<dbReference type="GO" id="GO:0141101">
    <property type="term" value="F:tRNA(Ser) (uridine(44)-2'-O-)-methyltransferase activity"/>
    <property type="evidence" value="ECO:0007669"/>
    <property type="project" value="UniProtKB-EC"/>
</dbReference>
<keyword evidence="4 10" id="KW-0963">Cytoplasm</keyword>
<evidence type="ECO:0000256" key="8">
    <source>
        <dbReference type="ARBA" id="ARBA00022694"/>
    </source>
</evidence>
<dbReference type="InterPro" id="IPR011671">
    <property type="entry name" value="tRNA_uracil_MeTrfase"/>
</dbReference>
<dbReference type="Gene3D" id="3.40.50.150">
    <property type="entry name" value="Vaccinia Virus protein VP39"/>
    <property type="match status" value="1"/>
</dbReference>
<evidence type="ECO:0000256" key="5">
    <source>
        <dbReference type="ARBA" id="ARBA00022603"/>
    </source>
</evidence>
<comment type="function">
    <text evidence="1">Probable adenosyl-L-methionine (AdoMet)-dependent tRNA (uracil-O(2)-)-methyltransferase.</text>
</comment>
<evidence type="ECO:0000313" key="11">
    <source>
        <dbReference type="EMBL" id="CBY18480.1"/>
    </source>
</evidence>
<dbReference type="PANTHER" id="PTHR21210">
    <property type="entry name" value="TRNA (URACIL-O(2)-)-METHYLTRANSFERASE-RELATED"/>
    <property type="match status" value="1"/>
</dbReference>
<dbReference type="FunCoup" id="E4X5B1">
    <property type="interactions" value="678"/>
</dbReference>
<keyword evidence="5 10" id="KW-0489">Methyltransferase</keyword>
<dbReference type="InParanoid" id="E4X5B1"/>
<comment type="function">
    <text evidence="10">Adenosyl-L-methionine (AdoMet)-dependent tRNA (uracil-O(2)-)-methyltransferase.</text>
</comment>
<protein>
    <recommendedName>
        <fullName evidence="10">tRNA (uracil-O(2)-)-methyltransferase</fullName>
        <ecNumber evidence="10">2.1.1.211</ecNumber>
    </recommendedName>
</protein>
<dbReference type="EMBL" id="FN653025">
    <property type="protein sequence ID" value="CBY18480.1"/>
    <property type="molecule type" value="Genomic_DNA"/>
</dbReference>
<gene>
    <name evidence="11" type="ORF">GSOID_T00002343001</name>
</gene>
<dbReference type="GO" id="GO:0030488">
    <property type="term" value="P:tRNA methylation"/>
    <property type="evidence" value="ECO:0007669"/>
    <property type="project" value="UniProtKB-UniRule"/>
</dbReference>
<evidence type="ECO:0000256" key="3">
    <source>
        <dbReference type="ARBA" id="ARBA00009056"/>
    </source>
</evidence>
<organism evidence="11">
    <name type="scientific">Oikopleura dioica</name>
    <name type="common">Tunicate</name>
    <dbReference type="NCBI Taxonomy" id="34765"/>
    <lineage>
        <taxon>Eukaryota</taxon>
        <taxon>Metazoa</taxon>
        <taxon>Chordata</taxon>
        <taxon>Tunicata</taxon>
        <taxon>Appendicularia</taxon>
        <taxon>Copelata</taxon>
        <taxon>Oikopleuridae</taxon>
        <taxon>Oikopleura</taxon>
    </lineage>
</organism>
<keyword evidence="7 10" id="KW-0949">S-adenosyl-L-methionine</keyword>
<evidence type="ECO:0000256" key="10">
    <source>
        <dbReference type="RuleBase" id="RU368004"/>
    </source>
</evidence>
<dbReference type="Pfam" id="PF07757">
    <property type="entry name" value="AdoMet_MTase"/>
    <property type="match status" value="1"/>
</dbReference>
<comment type="subcellular location">
    <subcellularLocation>
        <location evidence="2 10">Cytoplasm</location>
    </subcellularLocation>
</comment>